<dbReference type="InterPro" id="IPR031680">
    <property type="entry name" value="Hepar_II_III_N"/>
</dbReference>
<comment type="subcellular location">
    <subcellularLocation>
        <location evidence="1">Periplasm</location>
    </subcellularLocation>
</comment>
<gene>
    <name evidence="7" type="ORF">H9642_15400</name>
</gene>
<dbReference type="PANTHER" id="PTHR39210:SF1">
    <property type="entry name" value="HEPARIN-SULFATE LYASE"/>
    <property type="match status" value="1"/>
</dbReference>
<feature type="domain" description="Heparin-sulfate lyase N-terminal" evidence="6">
    <location>
        <begin position="154"/>
        <end position="293"/>
    </location>
</feature>
<dbReference type="Pfam" id="PF07940">
    <property type="entry name" value="Hepar_II_III_C"/>
    <property type="match status" value="1"/>
</dbReference>
<dbReference type="InterPro" id="IPR008929">
    <property type="entry name" value="Chondroitin_lyas"/>
</dbReference>
<dbReference type="Gene3D" id="2.70.98.70">
    <property type="match status" value="1"/>
</dbReference>
<evidence type="ECO:0000256" key="2">
    <source>
        <dbReference type="ARBA" id="ARBA00022729"/>
    </source>
</evidence>
<evidence type="ECO:0000313" key="7">
    <source>
        <dbReference type="EMBL" id="MBD7978570.1"/>
    </source>
</evidence>
<dbReference type="InterPro" id="IPR012480">
    <property type="entry name" value="Hepar_II_III_C"/>
</dbReference>
<keyword evidence="8" id="KW-1185">Reference proteome</keyword>
<evidence type="ECO:0000259" key="6">
    <source>
        <dbReference type="Pfam" id="PF16889"/>
    </source>
</evidence>
<organism evidence="7 8">
    <name type="scientific">Serpens gallinarum</name>
    <dbReference type="NCBI Taxonomy" id="2763075"/>
    <lineage>
        <taxon>Bacteria</taxon>
        <taxon>Pseudomonadati</taxon>
        <taxon>Pseudomonadota</taxon>
        <taxon>Gammaproteobacteria</taxon>
        <taxon>Pseudomonadales</taxon>
        <taxon>Pseudomonadaceae</taxon>
        <taxon>Pseudomonas</taxon>
    </lineage>
</organism>
<evidence type="ECO:0000313" key="8">
    <source>
        <dbReference type="Proteomes" id="UP000611945"/>
    </source>
</evidence>
<evidence type="ECO:0000256" key="3">
    <source>
        <dbReference type="ARBA" id="ARBA00022764"/>
    </source>
</evidence>
<dbReference type="Proteomes" id="UP000611945">
    <property type="component" value="Unassembled WGS sequence"/>
</dbReference>
<keyword evidence="3" id="KW-0574">Periplasm</keyword>
<evidence type="ECO:0000256" key="4">
    <source>
        <dbReference type="ARBA" id="ARBA00023239"/>
    </source>
</evidence>
<dbReference type="Gene3D" id="1.50.10.100">
    <property type="entry name" value="Chondroitin AC/alginate lyase"/>
    <property type="match status" value="1"/>
</dbReference>
<evidence type="ECO:0000256" key="1">
    <source>
        <dbReference type="ARBA" id="ARBA00004418"/>
    </source>
</evidence>
<dbReference type="Pfam" id="PF16889">
    <property type="entry name" value="Hepar_II_III_N"/>
    <property type="match status" value="1"/>
</dbReference>
<reference evidence="7 8" key="1">
    <citation type="submission" date="2020-08" db="EMBL/GenBank/DDBJ databases">
        <title>A Genomic Blueprint of the Chicken Gut Microbiome.</title>
        <authorList>
            <person name="Gilroy R."/>
            <person name="Ravi A."/>
            <person name="Getino M."/>
            <person name="Pursley I."/>
            <person name="Horton D.L."/>
            <person name="Alikhan N.-F."/>
            <person name="Baker D."/>
            <person name="Gharbi K."/>
            <person name="Hall N."/>
            <person name="Watson M."/>
            <person name="Adriaenssens E.M."/>
            <person name="Foster-Nyarko E."/>
            <person name="Jarju S."/>
            <person name="Secka A."/>
            <person name="Antonio M."/>
            <person name="Oren A."/>
            <person name="Chaudhuri R."/>
            <person name="La Ragione R.M."/>
            <person name="Hildebrand F."/>
            <person name="Pallen M.J."/>
        </authorList>
    </citation>
    <scope>NUCLEOTIDE SEQUENCE [LARGE SCALE GENOMIC DNA]</scope>
    <source>
        <strain evidence="7 8">Sa2CUA2</strain>
    </source>
</reference>
<dbReference type="PANTHER" id="PTHR39210">
    <property type="entry name" value="HEPARIN-SULFATE LYASE"/>
    <property type="match status" value="1"/>
</dbReference>
<dbReference type="EMBL" id="JACSQG010000010">
    <property type="protein sequence ID" value="MBD7978570.1"/>
    <property type="molecule type" value="Genomic_DNA"/>
</dbReference>
<protein>
    <submittedName>
        <fullName evidence="7">Alginate lyase family protein</fullName>
    </submittedName>
</protein>
<evidence type="ECO:0000259" key="5">
    <source>
        <dbReference type="Pfam" id="PF07940"/>
    </source>
</evidence>
<dbReference type="GO" id="GO:0016829">
    <property type="term" value="F:lyase activity"/>
    <property type="evidence" value="ECO:0007669"/>
    <property type="project" value="UniProtKB-KW"/>
</dbReference>
<keyword evidence="4 7" id="KW-0456">Lyase</keyword>
<accession>A0ABR8TSU9</accession>
<comment type="caution">
    <text evidence="7">The sequence shown here is derived from an EMBL/GenBank/DDBJ whole genome shotgun (WGS) entry which is preliminary data.</text>
</comment>
<dbReference type="SUPFAM" id="SSF48230">
    <property type="entry name" value="Chondroitin AC/alginate lyase"/>
    <property type="match status" value="1"/>
</dbReference>
<feature type="domain" description="Heparinase II/III-like C-terminal" evidence="5">
    <location>
        <begin position="322"/>
        <end position="525"/>
    </location>
</feature>
<proteinExistence type="predicted"/>
<name>A0ABR8TSU9_9PSED</name>
<keyword evidence="2" id="KW-0732">Signal</keyword>
<dbReference type="RefSeq" id="WP_251837355.1">
    <property type="nucleotide sequence ID" value="NZ_JACSQG010000010.1"/>
</dbReference>
<sequence length="549" mass="61893">MGFRKISLLFHTVRNLKVKQIYFRLYYRLRKVQLRSVPDVSLRAWPNTWSAPRWCKRSTSDAVAFNFLGVTGTVRCQKDWQSDRHSKLWLYNLHYLNDLDAEDIEGFPGLADMLITNWIEANPPLSGNGWEPYPISLRIVNLIKWFARGNACFFDVKSSLAKQTDVLMQQIEYHILGNHLFANGKALVFAGAFLEGPESDAWLTKGLRILDKEIPEQFLTDGAHFELSPMYHATLIWDMCDLINLAQCSELPSLESRLNQWRKVVSRGLNWLRSMQHPDGGIPFFNDAAFGGAPTYEQLAAYAGSLGIFSDLDDFPMTQLNAHSGYAVVVPDKHSKAIIDLAEVGPKYQPGHAHADTLSFELSLYGQRFLVNSGTSQYGEDSERQRQRSTSAHNTVEIAEMDSSEVWAGFRVARRARPTIESFEEKSGHVFISASHNGYKRLTGKHLHRRTWDFTPLSLEVVDHVTGDEVVAVSRLYVHPDVKVSLVSTGLIADLVGGHSVSIEILGADEVRLTPSTWHPEFGCSVPNQCIEAFFSNGSLITRIGWSEF</sequence>